<evidence type="ECO:0000313" key="8">
    <source>
        <dbReference type="EMBL" id="GFO19888.1"/>
    </source>
</evidence>
<keyword evidence="4 7" id="KW-1133">Transmembrane helix</keyword>
<keyword evidence="9" id="KW-1185">Reference proteome</keyword>
<dbReference type="PANTHER" id="PTHR23504">
    <property type="entry name" value="MAJOR FACILITATOR SUPERFAMILY DOMAIN-CONTAINING PROTEIN 10"/>
    <property type="match status" value="1"/>
</dbReference>
<protein>
    <submittedName>
        <fullName evidence="8">Protein Zinc induced facilitator 1</fullName>
    </submittedName>
</protein>
<feature type="compositionally biased region" description="Low complexity" evidence="6">
    <location>
        <begin position="226"/>
        <end position="238"/>
    </location>
</feature>
<feature type="transmembrane region" description="Helical" evidence="7">
    <location>
        <begin position="694"/>
        <end position="714"/>
    </location>
</feature>
<dbReference type="Gene3D" id="1.20.1250.20">
    <property type="entry name" value="MFS general substrate transporter like domains"/>
    <property type="match status" value="2"/>
</dbReference>
<feature type="transmembrane region" description="Helical" evidence="7">
    <location>
        <begin position="60"/>
        <end position="84"/>
    </location>
</feature>
<dbReference type="InterPro" id="IPR011701">
    <property type="entry name" value="MFS"/>
</dbReference>
<feature type="compositionally biased region" description="Pro residues" evidence="6">
    <location>
        <begin position="264"/>
        <end position="276"/>
    </location>
</feature>
<feature type="transmembrane region" description="Helical" evidence="7">
    <location>
        <begin position="91"/>
        <end position="109"/>
    </location>
</feature>
<dbReference type="InterPro" id="IPR036259">
    <property type="entry name" value="MFS_trans_sf"/>
</dbReference>
<keyword evidence="3 7" id="KW-0812">Transmembrane</keyword>
<feature type="region of interest" description="Disordered" evidence="6">
    <location>
        <begin position="295"/>
        <end position="318"/>
    </location>
</feature>
<dbReference type="AlphaFoldDB" id="A0AAV4BM47"/>
<feature type="transmembrane region" description="Helical" evidence="7">
    <location>
        <begin position="726"/>
        <end position="745"/>
    </location>
</feature>
<organism evidence="8 9">
    <name type="scientific">Plakobranchus ocellatus</name>
    <dbReference type="NCBI Taxonomy" id="259542"/>
    <lineage>
        <taxon>Eukaryota</taxon>
        <taxon>Metazoa</taxon>
        <taxon>Spiralia</taxon>
        <taxon>Lophotrochozoa</taxon>
        <taxon>Mollusca</taxon>
        <taxon>Gastropoda</taxon>
        <taxon>Heterobranchia</taxon>
        <taxon>Euthyneura</taxon>
        <taxon>Panpulmonata</taxon>
        <taxon>Sacoglossa</taxon>
        <taxon>Placobranchoidea</taxon>
        <taxon>Plakobranchidae</taxon>
        <taxon>Plakobranchus</taxon>
    </lineage>
</organism>
<name>A0AAV4BM47_9GAST</name>
<proteinExistence type="predicted"/>
<evidence type="ECO:0000256" key="4">
    <source>
        <dbReference type="ARBA" id="ARBA00022989"/>
    </source>
</evidence>
<evidence type="ECO:0000256" key="7">
    <source>
        <dbReference type="SAM" id="Phobius"/>
    </source>
</evidence>
<comment type="subcellular location">
    <subcellularLocation>
        <location evidence="1">Membrane</location>
        <topology evidence="1">Multi-pass membrane protein</topology>
    </subcellularLocation>
</comment>
<dbReference type="SUPFAM" id="SSF103473">
    <property type="entry name" value="MFS general substrate transporter"/>
    <property type="match status" value="2"/>
</dbReference>
<evidence type="ECO:0000313" key="9">
    <source>
        <dbReference type="Proteomes" id="UP000735302"/>
    </source>
</evidence>
<feature type="transmembrane region" description="Helical" evidence="7">
    <location>
        <begin position="619"/>
        <end position="640"/>
    </location>
</feature>
<accession>A0AAV4BM47</accession>
<dbReference type="EMBL" id="BLXT01005114">
    <property type="protein sequence ID" value="GFO19888.1"/>
    <property type="molecule type" value="Genomic_DNA"/>
</dbReference>
<feature type="compositionally biased region" description="Low complexity" evidence="6">
    <location>
        <begin position="249"/>
        <end position="263"/>
    </location>
</feature>
<evidence type="ECO:0000256" key="5">
    <source>
        <dbReference type="ARBA" id="ARBA00023136"/>
    </source>
</evidence>
<dbReference type="GO" id="GO:0016020">
    <property type="term" value="C:membrane"/>
    <property type="evidence" value="ECO:0007669"/>
    <property type="project" value="UniProtKB-SubCell"/>
</dbReference>
<feature type="transmembrane region" description="Helical" evidence="7">
    <location>
        <begin position="646"/>
        <end position="673"/>
    </location>
</feature>
<evidence type="ECO:0000256" key="3">
    <source>
        <dbReference type="ARBA" id="ARBA00022692"/>
    </source>
</evidence>
<sequence length="754" mass="81523">MTDEDHSKLGESKKMKQSCLQWLVLKLKLTEEGATPPNWKYIFLVFAALTFGYSENEKGTYAGLVASSVFAGRIVGSVFWGWLADRSGRKIVFLITIALNGVCAGLFGFSSNLIMAMVFRFLCGAVNGTVGTAKAVLYDISDNSNQALSMSMLSISWGMGMIVGPAVGERSHSPAPSPQGAAETEVPAKRRAEKSKRQEATRDTVNRFAPLAMDAEDTISSIWGDSSTPSSPRASASPMECPPSPSKPQSPSKSHPLSPAEKPQGPPPSPSPPYPFTPEVHGHWWHSGQLSQDITVSDSAEGKEKPSPQETTGDSYTPLLTNKPGYLSSHIYLGQSVNSLHVEAECTAFFAQEMLSKRHKAAAAAASSLRKDTNSQVMFVSVPDLTQPGTGNSAQAMFLSTPDIMALNSPTKPKPVSLQRKDKNPKSRSSFAPPSSDYIMNGKGTVINDIDGPVEIIVCPIDKAPTKSDPMLGDNGDVITAPSNGFGDHKGVDRLYTGDASAEKGDVEEEDQEEENICTCVEMCCSSPCCFSCRKTSFFKLLRLENVWASIMLYVVFSFICIGVDDIFPVFASTREDYGGLGFSTDEIGLAIGTTFLPLLFLQIKLYPFLVSRMGVRKVFLICAIICMVSSQLIPVVRLLKNNTAMLWTCLMLVQIPFKITTMCCFAGTSLMINNSVTPDLAGQANGLGMMATAIARTIAPALAGSLFSWSVTYGPQIGPPFDTSFPFFVMGSLFLITVVECLQLDPRLDRQRK</sequence>
<evidence type="ECO:0000256" key="6">
    <source>
        <dbReference type="SAM" id="MobiDB-lite"/>
    </source>
</evidence>
<feature type="region of interest" description="Disordered" evidence="6">
    <location>
        <begin position="406"/>
        <end position="437"/>
    </location>
</feature>
<dbReference type="GO" id="GO:0022857">
    <property type="term" value="F:transmembrane transporter activity"/>
    <property type="evidence" value="ECO:0007669"/>
    <property type="project" value="InterPro"/>
</dbReference>
<feature type="transmembrane region" description="Helical" evidence="7">
    <location>
        <begin position="547"/>
        <end position="568"/>
    </location>
</feature>
<feature type="compositionally biased region" description="Polar residues" evidence="6">
    <location>
        <begin position="308"/>
        <end position="318"/>
    </location>
</feature>
<evidence type="ECO:0000256" key="1">
    <source>
        <dbReference type="ARBA" id="ARBA00004141"/>
    </source>
</evidence>
<keyword evidence="5 7" id="KW-0472">Membrane</keyword>
<feature type="region of interest" description="Disordered" evidence="6">
    <location>
        <begin position="168"/>
        <end position="283"/>
    </location>
</feature>
<dbReference type="PANTHER" id="PTHR23504:SF15">
    <property type="entry name" value="MAJOR FACILITATOR SUPERFAMILY (MFS) PROFILE DOMAIN-CONTAINING PROTEIN"/>
    <property type="match status" value="1"/>
</dbReference>
<dbReference type="Pfam" id="PF07690">
    <property type="entry name" value="MFS_1"/>
    <property type="match status" value="2"/>
</dbReference>
<gene>
    <name evidence="8" type="ORF">PoB_004639300</name>
</gene>
<evidence type="ECO:0000256" key="2">
    <source>
        <dbReference type="ARBA" id="ARBA00022448"/>
    </source>
</evidence>
<comment type="caution">
    <text evidence="8">The sequence shown here is derived from an EMBL/GenBank/DDBJ whole genome shotgun (WGS) entry which is preliminary data.</text>
</comment>
<feature type="transmembrane region" description="Helical" evidence="7">
    <location>
        <begin position="588"/>
        <end position="607"/>
    </location>
</feature>
<dbReference type="Proteomes" id="UP000735302">
    <property type="component" value="Unassembled WGS sequence"/>
</dbReference>
<reference evidence="8 9" key="1">
    <citation type="journal article" date="2021" name="Elife">
        <title>Chloroplast acquisition without the gene transfer in kleptoplastic sea slugs, Plakobranchus ocellatus.</title>
        <authorList>
            <person name="Maeda T."/>
            <person name="Takahashi S."/>
            <person name="Yoshida T."/>
            <person name="Shimamura S."/>
            <person name="Takaki Y."/>
            <person name="Nagai Y."/>
            <person name="Toyoda A."/>
            <person name="Suzuki Y."/>
            <person name="Arimoto A."/>
            <person name="Ishii H."/>
            <person name="Satoh N."/>
            <person name="Nishiyama T."/>
            <person name="Hasebe M."/>
            <person name="Maruyama T."/>
            <person name="Minagawa J."/>
            <person name="Obokata J."/>
            <person name="Shigenobu S."/>
        </authorList>
    </citation>
    <scope>NUCLEOTIDE SEQUENCE [LARGE SCALE GENOMIC DNA]</scope>
</reference>
<keyword evidence="2" id="KW-0813">Transport</keyword>
<feature type="compositionally biased region" description="Basic and acidic residues" evidence="6">
    <location>
        <begin position="186"/>
        <end position="205"/>
    </location>
</feature>